<accession>A0ABU0Q7A7</accession>
<dbReference type="Proteomes" id="UP001243364">
    <property type="component" value="Unassembled WGS sequence"/>
</dbReference>
<dbReference type="InterPro" id="IPR049874">
    <property type="entry name" value="ROK_cs"/>
</dbReference>
<organism evidence="2 3">
    <name type="scientific">Streptomyces achromogenes</name>
    <dbReference type="NCBI Taxonomy" id="67255"/>
    <lineage>
        <taxon>Bacteria</taxon>
        <taxon>Bacillati</taxon>
        <taxon>Actinomycetota</taxon>
        <taxon>Actinomycetes</taxon>
        <taxon>Kitasatosporales</taxon>
        <taxon>Streptomycetaceae</taxon>
        <taxon>Streptomyces</taxon>
    </lineage>
</organism>
<evidence type="ECO:0000313" key="3">
    <source>
        <dbReference type="Proteomes" id="UP001243364"/>
    </source>
</evidence>
<dbReference type="PROSITE" id="PS01125">
    <property type="entry name" value="ROK"/>
    <property type="match status" value="1"/>
</dbReference>
<dbReference type="EC" id="2.7.1.2" evidence="2"/>
<evidence type="ECO:0000256" key="1">
    <source>
        <dbReference type="ARBA" id="ARBA00006479"/>
    </source>
</evidence>
<dbReference type="GO" id="GO:0004340">
    <property type="term" value="F:glucokinase activity"/>
    <property type="evidence" value="ECO:0007669"/>
    <property type="project" value="UniProtKB-EC"/>
</dbReference>
<proteinExistence type="inferred from homology"/>
<dbReference type="InterPro" id="IPR000600">
    <property type="entry name" value="ROK"/>
</dbReference>
<reference evidence="2 3" key="1">
    <citation type="submission" date="2023-07" db="EMBL/GenBank/DDBJ databases">
        <title>Comparative genomics of wheat-associated soil bacteria to identify genetic determinants of phenazine resistance.</title>
        <authorList>
            <person name="Mouncey N."/>
        </authorList>
    </citation>
    <scope>NUCLEOTIDE SEQUENCE [LARGE SCALE GENOMIC DNA]</scope>
    <source>
        <strain evidence="2 3">W4I19-2</strain>
    </source>
</reference>
<name>A0ABU0Q7A7_STRAH</name>
<dbReference type="Pfam" id="PF00480">
    <property type="entry name" value="ROK"/>
    <property type="match status" value="1"/>
</dbReference>
<dbReference type="SUPFAM" id="SSF53067">
    <property type="entry name" value="Actin-like ATPase domain"/>
    <property type="match status" value="1"/>
</dbReference>
<dbReference type="EMBL" id="JAUSYA010000001">
    <property type="protein sequence ID" value="MDQ0686554.1"/>
    <property type="molecule type" value="Genomic_DNA"/>
</dbReference>
<protein>
    <submittedName>
        <fullName evidence="2">Glucokinase</fullName>
        <ecNumber evidence="2">2.7.1.2</ecNumber>
    </submittedName>
</protein>
<evidence type="ECO:0000313" key="2">
    <source>
        <dbReference type="EMBL" id="MDQ0686554.1"/>
    </source>
</evidence>
<dbReference type="InterPro" id="IPR043129">
    <property type="entry name" value="ATPase_NBD"/>
</dbReference>
<keyword evidence="2" id="KW-0808">Transferase</keyword>
<sequence length="334" mass="34591">MDSRLTVGIDVGGTKTAAVLMSGCRTVLADTVEPTDRSAPPEQSASQCRRLIDSLLEMTHSARDALHAVGVGLPGLIAPDRTFRDSIILPAWRDVDFESLLGSRLGVPVTVDNDTTMAALGHFASLRPHGRPRCLVCLTLGTGVGGAVLLDGIPLRGSDGTAGQIGHLVVEPSGRRCDCGSKGCLNAYASGTAISARYAELKAEESRPHDASAVASNIDLRTALRNGDDAADRALREAVNALTTAVSGMVNVLNPELVVLGGGVAGLGRRLTDPVQAGVSRHSFPAPARRVRVCVAAHGPLTGAVGAAVTAGMLSGTEPSDSFRLCHTVERDTR</sequence>
<dbReference type="PANTHER" id="PTHR18964:SF149">
    <property type="entry name" value="BIFUNCTIONAL UDP-N-ACETYLGLUCOSAMINE 2-EPIMERASE_N-ACETYLMANNOSAMINE KINASE"/>
    <property type="match status" value="1"/>
</dbReference>
<dbReference type="PANTHER" id="PTHR18964">
    <property type="entry name" value="ROK (REPRESSOR, ORF, KINASE) FAMILY"/>
    <property type="match status" value="1"/>
</dbReference>
<dbReference type="RefSeq" id="WP_307046251.1">
    <property type="nucleotide sequence ID" value="NZ_JAUSYA010000001.1"/>
</dbReference>
<gene>
    <name evidence="2" type="ORF">QFZ56_005517</name>
</gene>
<comment type="similarity">
    <text evidence="1">Belongs to the ROK (NagC/XylR) family.</text>
</comment>
<dbReference type="Gene3D" id="3.30.420.40">
    <property type="match status" value="2"/>
</dbReference>
<comment type="caution">
    <text evidence="2">The sequence shown here is derived from an EMBL/GenBank/DDBJ whole genome shotgun (WGS) entry which is preliminary data.</text>
</comment>
<keyword evidence="3" id="KW-1185">Reference proteome</keyword>